<feature type="domain" description="Cytidyltransferase-like" evidence="8">
    <location>
        <begin position="20"/>
        <end position="199"/>
    </location>
</feature>
<keyword evidence="5" id="KW-0547">Nucleotide-binding</keyword>
<evidence type="ECO:0000259" key="8">
    <source>
        <dbReference type="Pfam" id="PF01467"/>
    </source>
</evidence>
<dbReference type="GO" id="GO:0009435">
    <property type="term" value="P:NAD+ biosynthetic process"/>
    <property type="evidence" value="ECO:0007669"/>
    <property type="project" value="UniProtKB-UniPathway"/>
</dbReference>
<keyword evidence="3 9" id="KW-0808">Transferase</keyword>
<dbReference type="HAMAP" id="MF_00244">
    <property type="entry name" value="NaMN_adenylyltr"/>
    <property type="match status" value="1"/>
</dbReference>
<evidence type="ECO:0000256" key="5">
    <source>
        <dbReference type="ARBA" id="ARBA00022741"/>
    </source>
</evidence>
<keyword evidence="6" id="KW-0067">ATP-binding</keyword>
<evidence type="ECO:0000256" key="7">
    <source>
        <dbReference type="ARBA" id="ARBA00023027"/>
    </source>
</evidence>
<proteinExistence type="inferred from homology"/>
<dbReference type="PANTHER" id="PTHR39321:SF3">
    <property type="entry name" value="PHOSPHOPANTETHEINE ADENYLYLTRANSFERASE"/>
    <property type="match status" value="1"/>
</dbReference>
<reference evidence="9" key="1">
    <citation type="submission" date="2018-06" db="EMBL/GenBank/DDBJ databases">
        <authorList>
            <person name="Zhirakovskaya E."/>
        </authorList>
    </citation>
    <scope>NUCLEOTIDE SEQUENCE</scope>
</reference>
<evidence type="ECO:0000313" key="9">
    <source>
        <dbReference type="EMBL" id="VAW15773.1"/>
    </source>
</evidence>
<organism evidence="9">
    <name type="scientific">hydrothermal vent metagenome</name>
    <dbReference type="NCBI Taxonomy" id="652676"/>
    <lineage>
        <taxon>unclassified sequences</taxon>
        <taxon>metagenomes</taxon>
        <taxon>ecological metagenomes</taxon>
    </lineage>
</organism>
<dbReference type="Pfam" id="PF01467">
    <property type="entry name" value="CTP_transf_like"/>
    <property type="match status" value="1"/>
</dbReference>
<dbReference type="InterPro" id="IPR014729">
    <property type="entry name" value="Rossmann-like_a/b/a_fold"/>
</dbReference>
<comment type="pathway">
    <text evidence="1">Cofactor biosynthesis; NAD(+) biosynthesis.</text>
</comment>
<dbReference type="GO" id="GO:0005524">
    <property type="term" value="F:ATP binding"/>
    <property type="evidence" value="ECO:0007669"/>
    <property type="project" value="UniProtKB-KW"/>
</dbReference>
<accession>A0A3B0TI06</accession>
<dbReference type="NCBIfam" id="NF000843">
    <property type="entry name" value="PRK00071.2-2"/>
    <property type="match status" value="1"/>
</dbReference>
<dbReference type="NCBIfam" id="NF000845">
    <property type="entry name" value="PRK00071.2-4"/>
    <property type="match status" value="1"/>
</dbReference>
<evidence type="ECO:0000256" key="1">
    <source>
        <dbReference type="ARBA" id="ARBA00004790"/>
    </source>
</evidence>
<gene>
    <name evidence="9" type="ORF">MNBD_ALPHA11-273</name>
</gene>
<evidence type="ECO:0000256" key="3">
    <source>
        <dbReference type="ARBA" id="ARBA00022679"/>
    </source>
</evidence>
<keyword evidence="4 9" id="KW-0548">Nucleotidyltransferase</keyword>
<dbReference type="CDD" id="cd02165">
    <property type="entry name" value="NMNAT"/>
    <property type="match status" value="1"/>
</dbReference>
<keyword evidence="7" id="KW-0520">NAD</keyword>
<dbReference type="InterPro" id="IPR004821">
    <property type="entry name" value="Cyt_trans-like"/>
</dbReference>
<evidence type="ECO:0000256" key="6">
    <source>
        <dbReference type="ARBA" id="ARBA00022840"/>
    </source>
</evidence>
<dbReference type="InterPro" id="IPR005248">
    <property type="entry name" value="NadD/NMNAT"/>
</dbReference>
<dbReference type="EC" id="2.7.7.18" evidence="9"/>
<protein>
    <submittedName>
        <fullName evidence="9">Nicotinate-nucleotide adenylyltransferase</fullName>
        <ecNumber evidence="9">2.7.7.18</ecNumber>
    </submittedName>
</protein>
<dbReference type="SUPFAM" id="SSF52374">
    <property type="entry name" value="Nucleotidylyl transferase"/>
    <property type="match status" value="1"/>
</dbReference>
<dbReference type="PANTHER" id="PTHR39321">
    <property type="entry name" value="NICOTINATE-NUCLEOTIDE ADENYLYLTRANSFERASE-RELATED"/>
    <property type="match status" value="1"/>
</dbReference>
<evidence type="ECO:0000256" key="4">
    <source>
        <dbReference type="ARBA" id="ARBA00022695"/>
    </source>
</evidence>
<keyword evidence="2" id="KW-0662">Pyridine nucleotide biosynthesis</keyword>
<dbReference type="AlphaFoldDB" id="A0A3B0TI06"/>
<sequence>MVSNDLTRLPLSAKGMTIGLFGGSFNPPHPGHQLVSRQVLKRLDLDAVWWLVTPGNPLKDHGELAPLANRVQAARTLITHPRVSATGFEATRGFTYTFDTLKFLKTTLPDRNFVWIMGADSFANFHHWERWREIANLMPLVIYNRPGAGFDALSSPAAIYLKKHRLSQRAAKTLPFCKPPAWIYLSGLTSEMSSSKIRQNAPLPAKPVERI</sequence>
<dbReference type="NCBIfam" id="TIGR00125">
    <property type="entry name" value="cyt_tran_rel"/>
    <property type="match status" value="1"/>
</dbReference>
<dbReference type="Gene3D" id="3.40.50.620">
    <property type="entry name" value="HUPs"/>
    <property type="match status" value="1"/>
</dbReference>
<name>A0A3B0TI06_9ZZZZ</name>
<evidence type="ECO:0000256" key="2">
    <source>
        <dbReference type="ARBA" id="ARBA00022642"/>
    </source>
</evidence>
<dbReference type="UniPathway" id="UPA00253"/>
<dbReference type="EMBL" id="UOEQ01000072">
    <property type="protein sequence ID" value="VAW15773.1"/>
    <property type="molecule type" value="Genomic_DNA"/>
</dbReference>
<dbReference type="GO" id="GO:0004515">
    <property type="term" value="F:nicotinate-nucleotide adenylyltransferase activity"/>
    <property type="evidence" value="ECO:0007669"/>
    <property type="project" value="UniProtKB-EC"/>
</dbReference>
<dbReference type="NCBIfam" id="TIGR00482">
    <property type="entry name" value="nicotinate (nicotinamide) nucleotide adenylyltransferase"/>
    <property type="match status" value="1"/>
</dbReference>